<accession>A0ABQ2YBW8</accession>
<evidence type="ECO:0000259" key="3">
    <source>
        <dbReference type="PROSITE" id="PS01031"/>
    </source>
</evidence>
<dbReference type="Pfam" id="PF00011">
    <property type="entry name" value="HSP20"/>
    <property type="match status" value="1"/>
</dbReference>
<gene>
    <name evidence="4" type="ORF">GCM10011290_01940</name>
</gene>
<comment type="similarity">
    <text evidence="1 2">Belongs to the small heat shock protein (HSP20) family.</text>
</comment>
<evidence type="ECO:0000256" key="1">
    <source>
        <dbReference type="PROSITE-ProRule" id="PRU00285"/>
    </source>
</evidence>
<name>A0ABQ2YBW8_9NEIS</name>
<dbReference type="InterPro" id="IPR008978">
    <property type="entry name" value="HSP20-like_chaperone"/>
</dbReference>
<dbReference type="Gene3D" id="2.60.40.790">
    <property type="match status" value="1"/>
</dbReference>
<evidence type="ECO:0000313" key="5">
    <source>
        <dbReference type="Proteomes" id="UP000600877"/>
    </source>
</evidence>
<protein>
    <recommendedName>
        <fullName evidence="3">SHSP domain-containing protein</fullName>
    </recommendedName>
</protein>
<dbReference type="EMBL" id="BMYW01000001">
    <property type="protein sequence ID" value="GGX78201.1"/>
    <property type="molecule type" value="Genomic_DNA"/>
</dbReference>
<dbReference type="Proteomes" id="UP000600877">
    <property type="component" value="Unassembled WGS sequence"/>
</dbReference>
<sequence>MQFSRCYADNQPCWEPPADAVETESEVILYVALPGVSAATISVVFQPDGVTVSGLRRFPAAQSMRIHRIEIPYGKFERHIPLAMLFLEPVTQELEDGCLVLRFRKVG</sequence>
<feature type="domain" description="SHSP" evidence="3">
    <location>
        <begin position="9"/>
        <end position="107"/>
    </location>
</feature>
<organism evidence="4 5">
    <name type="scientific">Vogesella alkaliphila</name>
    <dbReference type="NCBI Taxonomy" id="1193621"/>
    <lineage>
        <taxon>Bacteria</taxon>
        <taxon>Pseudomonadati</taxon>
        <taxon>Pseudomonadota</taxon>
        <taxon>Betaproteobacteria</taxon>
        <taxon>Neisseriales</taxon>
        <taxon>Chromobacteriaceae</taxon>
        <taxon>Vogesella</taxon>
    </lineage>
</organism>
<dbReference type="SUPFAM" id="SSF49764">
    <property type="entry name" value="HSP20-like chaperones"/>
    <property type="match status" value="1"/>
</dbReference>
<dbReference type="CDD" id="cd06464">
    <property type="entry name" value="ACD_sHsps-like"/>
    <property type="match status" value="1"/>
</dbReference>
<evidence type="ECO:0000313" key="4">
    <source>
        <dbReference type="EMBL" id="GGX78201.1"/>
    </source>
</evidence>
<dbReference type="PROSITE" id="PS01031">
    <property type="entry name" value="SHSP"/>
    <property type="match status" value="1"/>
</dbReference>
<dbReference type="InterPro" id="IPR002068">
    <property type="entry name" value="A-crystallin/Hsp20_dom"/>
</dbReference>
<reference evidence="5" key="1">
    <citation type="journal article" date="2019" name="Int. J. Syst. Evol. Microbiol.">
        <title>The Global Catalogue of Microorganisms (GCM) 10K type strain sequencing project: providing services to taxonomists for standard genome sequencing and annotation.</title>
        <authorList>
            <consortium name="The Broad Institute Genomics Platform"/>
            <consortium name="The Broad Institute Genome Sequencing Center for Infectious Disease"/>
            <person name="Wu L."/>
            <person name="Ma J."/>
        </authorList>
    </citation>
    <scope>NUCLEOTIDE SEQUENCE [LARGE SCALE GENOMIC DNA]</scope>
    <source>
        <strain evidence="5">KCTC 32041</strain>
    </source>
</reference>
<comment type="caution">
    <text evidence="4">The sequence shown here is derived from an EMBL/GenBank/DDBJ whole genome shotgun (WGS) entry which is preliminary data.</text>
</comment>
<keyword evidence="5" id="KW-1185">Reference proteome</keyword>
<proteinExistence type="inferred from homology"/>
<evidence type="ECO:0000256" key="2">
    <source>
        <dbReference type="RuleBase" id="RU003616"/>
    </source>
</evidence>